<evidence type="ECO:0000259" key="1">
    <source>
        <dbReference type="PROSITE" id="PS51819"/>
    </source>
</evidence>
<dbReference type="PROSITE" id="PS51819">
    <property type="entry name" value="VOC"/>
    <property type="match status" value="2"/>
</dbReference>
<dbReference type="PANTHER" id="PTHR21366">
    <property type="entry name" value="GLYOXALASE FAMILY PROTEIN"/>
    <property type="match status" value="1"/>
</dbReference>
<keyword evidence="2" id="KW-0560">Oxidoreductase</keyword>
<gene>
    <name evidence="2" type="ORF">G3I70_02275</name>
</gene>
<dbReference type="InterPro" id="IPR004360">
    <property type="entry name" value="Glyas_Fos-R_dOase_dom"/>
</dbReference>
<dbReference type="Proteomes" id="UP000475532">
    <property type="component" value="Unassembled WGS sequence"/>
</dbReference>
<protein>
    <submittedName>
        <fullName evidence="2">2,3-dihydroxybiphenyl 1,2-dioxygenase</fullName>
    </submittedName>
</protein>
<evidence type="ECO:0000313" key="2">
    <source>
        <dbReference type="EMBL" id="NEA21327.1"/>
    </source>
</evidence>
<feature type="domain" description="VOC" evidence="1">
    <location>
        <begin position="6"/>
        <end position="121"/>
    </location>
</feature>
<evidence type="ECO:0000313" key="3">
    <source>
        <dbReference type="Proteomes" id="UP000475532"/>
    </source>
</evidence>
<dbReference type="InterPro" id="IPR037523">
    <property type="entry name" value="VOC_core"/>
</dbReference>
<dbReference type="CDD" id="cd07252">
    <property type="entry name" value="BphC1-RGP6_N_like"/>
    <property type="match status" value="1"/>
</dbReference>
<sequence>MPVIHSLGYLRFETPEAGAWRDFGTGVLGLAAAEGPRSDAVYLRMDEHAARLVFLPGDTERLLAAGWELPSGRALEEAARRLEAAGHPVKEGTAEEAADRRVERLVHVDDPNGNRLELYHGPALDHAPLVTPFGNRFVAGDLGLGHVVLPAPDVEASFDFYTALLGFRHRDSMRLPAALAGGKPEDDPVWMRFLGCNPRHHSLALFPGEVPGGIVHFMLELETLDDVGRGLDRFLEREIAIQSTLGRHTNDKMVSFYAATPGTGAVEYGTDAVLVDDATWSVKEITADAYWGHRWGG</sequence>
<dbReference type="InterPro" id="IPR050383">
    <property type="entry name" value="GlyoxalaseI/FosfomycinResist"/>
</dbReference>
<keyword evidence="2" id="KW-0223">Dioxygenase</keyword>
<dbReference type="AlphaFoldDB" id="A0A6L9Q7B0"/>
<name>A0A6L9Q7B0_9ACTN</name>
<dbReference type="InterPro" id="IPR029068">
    <property type="entry name" value="Glyas_Bleomycin-R_OHBP_Dase"/>
</dbReference>
<dbReference type="CDD" id="cd07237">
    <property type="entry name" value="BphC1-RGP6_C_like"/>
    <property type="match status" value="1"/>
</dbReference>
<dbReference type="Gene3D" id="3.10.180.10">
    <property type="entry name" value="2,3-Dihydroxybiphenyl 1,2-Dioxygenase, domain 1"/>
    <property type="match status" value="2"/>
</dbReference>
<dbReference type="GO" id="GO:0051213">
    <property type="term" value="F:dioxygenase activity"/>
    <property type="evidence" value="ECO:0007669"/>
    <property type="project" value="UniProtKB-KW"/>
</dbReference>
<organism evidence="2 3">
    <name type="scientific">Actinomadura bangladeshensis</name>
    <dbReference type="NCBI Taxonomy" id="453573"/>
    <lineage>
        <taxon>Bacteria</taxon>
        <taxon>Bacillati</taxon>
        <taxon>Actinomycetota</taxon>
        <taxon>Actinomycetes</taxon>
        <taxon>Streptosporangiales</taxon>
        <taxon>Thermomonosporaceae</taxon>
        <taxon>Actinomadura</taxon>
    </lineage>
</organism>
<dbReference type="Pfam" id="PF00903">
    <property type="entry name" value="Glyoxalase"/>
    <property type="match status" value="1"/>
</dbReference>
<dbReference type="EMBL" id="JAAGLI010000059">
    <property type="protein sequence ID" value="NEA21327.1"/>
    <property type="molecule type" value="Genomic_DNA"/>
</dbReference>
<dbReference type="SUPFAM" id="SSF54593">
    <property type="entry name" value="Glyoxalase/Bleomycin resistance protein/Dihydroxybiphenyl dioxygenase"/>
    <property type="match status" value="1"/>
</dbReference>
<accession>A0A6L9Q7B0</accession>
<feature type="domain" description="VOC" evidence="1">
    <location>
        <begin position="143"/>
        <end position="271"/>
    </location>
</feature>
<reference evidence="2 3" key="1">
    <citation type="submission" date="2020-01" db="EMBL/GenBank/DDBJ databases">
        <title>Insect and environment-associated Actinomycetes.</title>
        <authorList>
            <person name="Currrie C."/>
            <person name="Chevrette M."/>
            <person name="Carlson C."/>
            <person name="Stubbendieck R."/>
            <person name="Wendt-Pienkowski E."/>
        </authorList>
    </citation>
    <scope>NUCLEOTIDE SEQUENCE [LARGE SCALE GENOMIC DNA]</scope>
    <source>
        <strain evidence="2 3">SID10258</strain>
    </source>
</reference>
<comment type="caution">
    <text evidence="2">The sequence shown here is derived from an EMBL/GenBank/DDBJ whole genome shotgun (WGS) entry which is preliminary data.</text>
</comment>
<proteinExistence type="predicted"/>
<dbReference type="Pfam" id="PF22632">
    <property type="entry name" value="BphC_D1"/>
    <property type="match status" value="1"/>
</dbReference>
<dbReference type="PANTHER" id="PTHR21366:SF14">
    <property type="entry name" value="GLYOXALASE DOMAIN-CONTAINING PROTEIN 5"/>
    <property type="match status" value="1"/>
</dbReference>